<dbReference type="Pfam" id="PF00106">
    <property type="entry name" value="adh_short"/>
    <property type="match status" value="1"/>
</dbReference>
<evidence type="ECO:0000256" key="4">
    <source>
        <dbReference type="RuleBase" id="RU000363"/>
    </source>
</evidence>
<dbReference type="PRINTS" id="PR00081">
    <property type="entry name" value="GDHRDH"/>
</dbReference>
<dbReference type="RefSeq" id="WP_188759006.1">
    <property type="nucleotide sequence ID" value="NZ_BMJB01000001.1"/>
</dbReference>
<dbReference type="Gene3D" id="3.40.50.720">
    <property type="entry name" value="NAD(P)-binding Rossmann-like Domain"/>
    <property type="match status" value="1"/>
</dbReference>
<sequence>MQQTDGVLAGKTALVTGASAGIGWATAVALAQRGANLVVTARREERLRRLCAEAESLGVKVAFHAGDAADEVTAQQAVELAIGTFGRLDILINNAGAGNYKGLVDTSAEEYDALMNANMRSGFLFSRYAAPHMIAAKCGTILFVSSVAGLQGVAGESVYCATKFAQAGFSQALDAELRKHGIKVGTIFPGGVKSEFALGHGRTEEFIRNSQMMEPAEVAEAIVYACTLPPNVRIPQMTVRHMG</sequence>
<evidence type="ECO:0000256" key="3">
    <source>
        <dbReference type="ARBA" id="ARBA00023002"/>
    </source>
</evidence>
<keyword evidence="7" id="KW-1185">Reference proteome</keyword>
<dbReference type="PRINTS" id="PR00080">
    <property type="entry name" value="SDRFAMILY"/>
</dbReference>
<dbReference type="SMART" id="SM00822">
    <property type="entry name" value="PKS_KR"/>
    <property type="match status" value="1"/>
</dbReference>
<feature type="domain" description="Ketoreductase" evidence="5">
    <location>
        <begin position="11"/>
        <end position="193"/>
    </location>
</feature>
<evidence type="ECO:0000259" key="5">
    <source>
        <dbReference type="SMART" id="SM00822"/>
    </source>
</evidence>
<dbReference type="InterPro" id="IPR036291">
    <property type="entry name" value="NAD(P)-bd_dom_sf"/>
</dbReference>
<dbReference type="SUPFAM" id="SSF51735">
    <property type="entry name" value="NAD(P)-binding Rossmann-fold domains"/>
    <property type="match status" value="1"/>
</dbReference>
<name>A0A916RRR3_9BACT</name>
<dbReference type="InterPro" id="IPR057326">
    <property type="entry name" value="KR_dom"/>
</dbReference>
<gene>
    <name evidence="6" type="ORF">GCM10011507_18250</name>
</gene>
<dbReference type="EMBL" id="BMJB01000001">
    <property type="protein sequence ID" value="GGA67088.1"/>
    <property type="molecule type" value="Genomic_DNA"/>
</dbReference>
<reference evidence="6" key="1">
    <citation type="journal article" date="2014" name="Int. J. Syst. Evol. Microbiol.">
        <title>Complete genome sequence of Corynebacterium casei LMG S-19264T (=DSM 44701T), isolated from a smear-ripened cheese.</title>
        <authorList>
            <consortium name="US DOE Joint Genome Institute (JGI-PGF)"/>
            <person name="Walter F."/>
            <person name="Albersmeier A."/>
            <person name="Kalinowski J."/>
            <person name="Ruckert C."/>
        </authorList>
    </citation>
    <scope>NUCLEOTIDE SEQUENCE</scope>
    <source>
        <strain evidence="6">CGMCC 1.15447</strain>
    </source>
</reference>
<reference evidence="6" key="2">
    <citation type="submission" date="2020-09" db="EMBL/GenBank/DDBJ databases">
        <authorList>
            <person name="Sun Q."/>
            <person name="Zhou Y."/>
        </authorList>
    </citation>
    <scope>NUCLEOTIDE SEQUENCE</scope>
    <source>
        <strain evidence="6">CGMCC 1.15447</strain>
    </source>
</reference>
<comment type="similarity">
    <text evidence="1 4">Belongs to the short-chain dehydrogenases/reductases (SDR) family.</text>
</comment>
<evidence type="ECO:0000256" key="1">
    <source>
        <dbReference type="ARBA" id="ARBA00006484"/>
    </source>
</evidence>
<comment type="caution">
    <text evidence="6">The sequence shown here is derived from an EMBL/GenBank/DDBJ whole genome shotgun (WGS) entry which is preliminary data.</text>
</comment>
<dbReference type="Proteomes" id="UP000648801">
    <property type="component" value="Unassembled WGS sequence"/>
</dbReference>
<accession>A0A916RRR3</accession>
<dbReference type="InterPro" id="IPR002347">
    <property type="entry name" value="SDR_fam"/>
</dbReference>
<evidence type="ECO:0000313" key="6">
    <source>
        <dbReference type="EMBL" id="GGA67088.1"/>
    </source>
</evidence>
<dbReference type="FunFam" id="3.40.50.720:FF:000084">
    <property type="entry name" value="Short-chain dehydrogenase reductase"/>
    <property type="match status" value="1"/>
</dbReference>
<dbReference type="GO" id="GO:0016491">
    <property type="term" value="F:oxidoreductase activity"/>
    <property type="evidence" value="ECO:0007669"/>
    <property type="project" value="UniProtKB-KW"/>
</dbReference>
<evidence type="ECO:0000256" key="2">
    <source>
        <dbReference type="ARBA" id="ARBA00022857"/>
    </source>
</evidence>
<protein>
    <submittedName>
        <fullName evidence="6">Short-chain dehydrogenase/reductase SDR</fullName>
    </submittedName>
</protein>
<dbReference type="CDD" id="cd05233">
    <property type="entry name" value="SDR_c"/>
    <property type="match status" value="1"/>
</dbReference>
<dbReference type="AlphaFoldDB" id="A0A916RRR3"/>
<keyword evidence="2" id="KW-0521">NADP</keyword>
<evidence type="ECO:0000313" key="7">
    <source>
        <dbReference type="Proteomes" id="UP000648801"/>
    </source>
</evidence>
<dbReference type="PANTHER" id="PTHR43391:SF14">
    <property type="entry name" value="DEHYDROGENASE_REDUCTASE SDR FAMILY PROTEIN 7-LIKE"/>
    <property type="match status" value="1"/>
</dbReference>
<keyword evidence="3" id="KW-0560">Oxidoreductase</keyword>
<dbReference type="PANTHER" id="PTHR43391">
    <property type="entry name" value="RETINOL DEHYDROGENASE-RELATED"/>
    <property type="match status" value="1"/>
</dbReference>
<proteinExistence type="inferred from homology"/>
<organism evidence="6 7">
    <name type="scientific">Edaphobacter acidisoli</name>
    <dbReference type="NCBI Taxonomy" id="2040573"/>
    <lineage>
        <taxon>Bacteria</taxon>
        <taxon>Pseudomonadati</taxon>
        <taxon>Acidobacteriota</taxon>
        <taxon>Terriglobia</taxon>
        <taxon>Terriglobales</taxon>
        <taxon>Acidobacteriaceae</taxon>
        <taxon>Edaphobacter</taxon>
    </lineage>
</organism>